<feature type="transmembrane region" description="Helical" evidence="2">
    <location>
        <begin position="330"/>
        <end position="350"/>
    </location>
</feature>
<evidence type="ECO:0000313" key="4">
    <source>
        <dbReference type="Proteomes" id="UP001189122"/>
    </source>
</evidence>
<dbReference type="EMBL" id="CACRZD030000004">
    <property type="protein sequence ID" value="CAA6658302.1"/>
    <property type="molecule type" value="Genomic_DNA"/>
</dbReference>
<dbReference type="CDD" id="cd14726">
    <property type="entry name" value="TraB_PrgY-like"/>
    <property type="match status" value="1"/>
</dbReference>
<protein>
    <submittedName>
        <fullName evidence="3">Uncharacterized protein</fullName>
    </submittedName>
</protein>
<keyword evidence="4" id="KW-1185">Reference proteome</keyword>
<keyword evidence="2" id="KW-1133">Transmembrane helix</keyword>
<feature type="region of interest" description="Disordered" evidence="1">
    <location>
        <begin position="1"/>
        <end position="63"/>
    </location>
</feature>
<dbReference type="Proteomes" id="UP001189122">
    <property type="component" value="Unassembled WGS sequence"/>
</dbReference>
<name>A0A7I8IK91_SPIIN</name>
<dbReference type="PANTHER" id="PTHR21530">
    <property type="entry name" value="PHEROMONE SHUTDOWN PROTEIN"/>
    <property type="match status" value="1"/>
</dbReference>
<organism evidence="3">
    <name type="scientific">Spirodela intermedia</name>
    <name type="common">Intermediate duckweed</name>
    <dbReference type="NCBI Taxonomy" id="51605"/>
    <lineage>
        <taxon>Eukaryota</taxon>
        <taxon>Viridiplantae</taxon>
        <taxon>Streptophyta</taxon>
        <taxon>Embryophyta</taxon>
        <taxon>Tracheophyta</taxon>
        <taxon>Spermatophyta</taxon>
        <taxon>Magnoliopsida</taxon>
        <taxon>Liliopsida</taxon>
        <taxon>Araceae</taxon>
        <taxon>Lemnoideae</taxon>
        <taxon>Spirodela</taxon>
    </lineage>
</organism>
<evidence type="ECO:0000256" key="1">
    <source>
        <dbReference type="SAM" id="MobiDB-lite"/>
    </source>
</evidence>
<dbReference type="Pfam" id="PF01963">
    <property type="entry name" value="TraB_PrgY_gumN"/>
    <property type="match status" value="1"/>
</dbReference>
<keyword evidence="2" id="KW-0472">Membrane</keyword>
<proteinExistence type="predicted"/>
<dbReference type="PANTHER" id="PTHR21530:SF7">
    <property type="entry name" value="TRAB DOMAIN-CONTAINING PROTEIN"/>
    <property type="match status" value="1"/>
</dbReference>
<sequence>MEAARESSPESTTSGGDGFIYVSGVEITDAEGSRTDPDPGRGISGGGARGENAILPDEAPGVGFDEEFEDSEVGLEDFMEEPKRVLPEELAKGVVVLECESSAEGGSCDVYLVGTAHVSQESCREVKAIIRCLKPQVVFLELCASRVAILTPQNLKVPTMNEMIDMWKKRDSNIFGILYSFFLAKVASKLEVFPGAEFRVAFEEARNFGAKVILGDRPVQITLRRTWGRMSLWHKAKFLSYMIFQSIFLPSSEDLNKLQTFPTLIETLLTERDMYMSSKLLKVASEHSSVVAVVGRGHLAGIKKHWKQPLQINHLLEVPKRNPHTTTMKILASLGFAATGAAIISGIYLASRR</sequence>
<keyword evidence="2" id="KW-0812">Transmembrane</keyword>
<dbReference type="GO" id="GO:0005741">
    <property type="term" value="C:mitochondrial outer membrane"/>
    <property type="evidence" value="ECO:0007669"/>
    <property type="project" value="TreeGrafter"/>
</dbReference>
<accession>A0A7I8IK91</accession>
<gene>
    <name evidence="3" type="ORF">SI7747_04004749</name>
</gene>
<dbReference type="InterPro" id="IPR002816">
    <property type="entry name" value="TraB/PrgY/GumN_fam"/>
</dbReference>
<dbReference type="InterPro" id="IPR046345">
    <property type="entry name" value="TraB_PrgY-like"/>
</dbReference>
<evidence type="ECO:0000313" key="3">
    <source>
        <dbReference type="EMBL" id="CAA2618582.1"/>
    </source>
</evidence>
<dbReference type="AlphaFoldDB" id="A0A7I8IK91"/>
<reference evidence="3 4" key="1">
    <citation type="submission" date="2019-12" db="EMBL/GenBank/DDBJ databases">
        <authorList>
            <person name="Scholz U."/>
            <person name="Mascher M."/>
            <person name="Fiebig A."/>
        </authorList>
    </citation>
    <scope>NUCLEOTIDE SEQUENCE</scope>
</reference>
<evidence type="ECO:0000256" key="2">
    <source>
        <dbReference type="SAM" id="Phobius"/>
    </source>
</evidence>
<dbReference type="EMBL" id="LR743591">
    <property type="protein sequence ID" value="CAA2618582.1"/>
    <property type="molecule type" value="Genomic_DNA"/>
</dbReference>